<feature type="region of interest" description="Disordered" evidence="1">
    <location>
        <begin position="1"/>
        <end position="23"/>
    </location>
</feature>
<organism evidence="2 3">
    <name type="scientific">Pleurodeles waltl</name>
    <name type="common">Iberian ribbed newt</name>
    <dbReference type="NCBI Taxonomy" id="8319"/>
    <lineage>
        <taxon>Eukaryota</taxon>
        <taxon>Metazoa</taxon>
        <taxon>Chordata</taxon>
        <taxon>Craniata</taxon>
        <taxon>Vertebrata</taxon>
        <taxon>Euteleostomi</taxon>
        <taxon>Amphibia</taxon>
        <taxon>Batrachia</taxon>
        <taxon>Caudata</taxon>
        <taxon>Salamandroidea</taxon>
        <taxon>Salamandridae</taxon>
        <taxon>Pleurodelinae</taxon>
        <taxon>Pleurodeles</taxon>
    </lineage>
</organism>
<evidence type="ECO:0000313" key="3">
    <source>
        <dbReference type="Proteomes" id="UP001066276"/>
    </source>
</evidence>
<gene>
    <name evidence="2" type="ORF">NDU88_006979</name>
</gene>
<name>A0AAV7MDS6_PLEWA</name>
<feature type="compositionally biased region" description="Polar residues" evidence="1">
    <location>
        <begin position="1"/>
        <end position="10"/>
    </location>
</feature>
<sequence>MLRQRSSSLNHPAEGAERAEEHLPVGARSFEELLIQFVRRELTTLTQSQGVRVDASSAVQGGAVGWTPLVQCRVAQSGGRL</sequence>
<keyword evidence="3" id="KW-1185">Reference proteome</keyword>
<evidence type="ECO:0000313" key="2">
    <source>
        <dbReference type="EMBL" id="KAJ1101916.1"/>
    </source>
</evidence>
<dbReference type="Proteomes" id="UP001066276">
    <property type="component" value="Chromosome 10"/>
</dbReference>
<dbReference type="AlphaFoldDB" id="A0AAV7MDS6"/>
<accession>A0AAV7MDS6</accession>
<protein>
    <submittedName>
        <fullName evidence="2">Uncharacterized protein</fullName>
    </submittedName>
</protein>
<comment type="caution">
    <text evidence="2">The sequence shown here is derived from an EMBL/GenBank/DDBJ whole genome shotgun (WGS) entry which is preliminary data.</text>
</comment>
<dbReference type="EMBL" id="JANPWB010000014">
    <property type="protein sequence ID" value="KAJ1101916.1"/>
    <property type="molecule type" value="Genomic_DNA"/>
</dbReference>
<proteinExistence type="predicted"/>
<feature type="compositionally biased region" description="Basic and acidic residues" evidence="1">
    <location>
        <begin position="14"/>
        <end position="23"/>
    </location>
</feature>
<reference evidence="2" key="1">
    <citation type="journal article" date="2022" name="bioRxiv">
        <title>Sequencing and chromosome-scale assembly of the giantPleurodeles waltlgenome.</title>
        <authorList>
            <person name="Brown T."/>
            <person name="Elewa A."/>
            <person name="Iarovenko S."/>
            <person name="Subramanian E."/>
            <person name="Araus A.J."/>
            <person name="Petzold A."/>
            <person name="Susuki M."/>
            <person name="Suzuki K.-i.T."/>
            <person name="Hayashi T."/>
            <person name="Toyoda A."/>
            <person name="Oliveira C."/>
            <person name="Osipova E."/>
            <person name="Leigh N.D."/>
            <person name="Simon A."/>
            <person name="Yun M.H."/>
        </authorList>
    </citation>
    <scope>NUCLEOTIDE SEQUENCE</scope>
    <source>
        <strain evidence="2">20211129_DDA</strain>
        <tissue evidence="2">Liver</tissue>
    </source>
</reference>
<evidence type="ECO:0000256" key="1">
    <source>
        <dbReference type="SAM" id="MobiDB-lite"/>
    </source>
</evidence>